<dbReference type="SUPFAM" id="SSF46955">
    <property type="entry name" value="Putative DNA-binding domain"/>
    <property type="match status" value="1"/>
</dbReference>
<sequence>MSFSIGQVSRIFGFTRQAVRFYEEKGLISPTKDKNGWRYYDEDDIARLISARKYLAMGYKITEVVEQFTNSTPESIANTLDKKHRIMRKEIEHLKVLADTVDDYREKIRQLNQSVGIFSIRYSPPLSLFYSQPDNQLQDERIPDTMAWVDALPVSKITAFYQVKKDNQYFIMERQHKGFSIEQPYADQYGLCQLETTQFLSRQLCANVVMAVQSEDIASLHVEKDALSFFAEIGLEIRGNPWGQIIFSDCRQEKPGAQRVYRQYIDLWIPVKKSK</sequence>
<gene>
    <name evidence="5" type="ORF">SAMN05192551_10221</name>
</gene>
<dbReference type="InterPro" id="IPR000551">
    <property type="entry name" value="MerR-type_HTH_dom"/>
</dbReference>
<dbReference type="PRINTS" id="PR00040">
    <property type="entry name" value="HTHMERR"/>
</dbReference>
<evidence type="ECO:0000256" key="3">
    <source>
        <dbReference type="ARBA" id="ARBA00023163"/>
    </source>
</evidence>
<evidence type="ECO:0000313" key="5">
    <source>
        <dbReference type="EMBL" id="SFH65553.1"/>
    </source>
</evidence>
<dbReference type="Proteomes" id="UP000199287">
    <property type="component" value="Unassembled WGS sequence"/>
</dbReference>
<dbReference type="Pfam" id="PF13411">
    <property type="entry name" value="MerR_1"/>
    <property type="match status" value="1"/>
</dbReference>
<evidence type="ECO:0000256" key="2">
    <source>
        <dbReference type="ARBA" id="ARBA00023125"/>
    </source>
</evidence>
<dbReference type="Gene3D" id="1.10.1660.10">
    <property type="match status" value="1"/>
</dbReference>
<dbReference type="GO" id="GO:0003677">
    <property type="term" value="F:DNA binding"/>
    <property type="evidence" value="ECO:0007669"/>
    <property type="project" value="UniProtKB-KW"/>
</dbReference>
<name>A0A1I3BTJ5_9FIRM</name>
<organism evidence="5 6">
    <name type="scientific">Tindallia magadiensis</name>
    <dbReference type="NCBI Taxonomy" id="69895"/>
    <lineage>
        <taxon>Bacteria</taxon>
        <taxon>Bacillati</taxon>
        <taxon>Bacillota</taxon>
        <taxon>Clostridia</taxon>
        <taxon>Peptostreptococcales</taxon>
        <taxon>Tindalliaceae</taxon>
        <taxon>Tindallia</taxon>
    </lineage>
</organism>
<dbReference type="CDD" id="cd00592">
    <property type="entry name" value="HTH_MerR-like"/>
    <property type="match status" value="1"/>
</dbReference>
<evidence type="ECO:0000259" key="4">
    <source>
        <dbReference type="PROSITE" id="PS50937"/>
    </source>
</evidence>
<dbReference type="EMBL" id="FOQA01000002">
    <property type="protein sequence ID" value="SFH65553.1"/>
    <property type="molecule type" value="Genomic_DNA"/>
</dbReference>
<dbReference type="PANTHER" id="PTHR30204">
    <property type="entry name" value="REDOX-CYCLING DRUG-SENSING TRANSCRIPTIONAL ACTIVATOR SOXR"/>
    <property type="match status" value="1"/>
</dbReference>
<keyword evidence="2 5" id="KW-0238">DNA-binding</keyword>
<dbReference type="GO" id="GO:0003700">
    <property type="term" value="F:DNA-binding transcription factor activity"/>
    <property type="evidence" value="ECO:0007669"/>
    <property type="project" value="InterPro"/>
</dbReference>
<reference evidence="6" key="1">
    <citation type="submission" date="2016-10" db="EMBL/GenBank/DDBJ databases">
        <authorList>
            <person name="Varghese N."/>
            <person name="Submissions S."/>
        </authorList>
    </citation>
    <scope>NUCLEOTIDE SEQUENCE [LARGE SCALE GENOMIC DNA]</scope>
    <source>
        <strain evidence="6">Z-7934</strain>
    </source>
</reference>
<proteinExistence type="predicted"/>
<dbReference type="STRING" id="69895.SAMN05192551_10221"/>
<dbReference type="InterPro" id="IPR047057">
    <property type="entry name" value="MerR_fam"/>
</dbReference>
<accession>A0A1I3BTJ5</accession>
<dbReference type="SMART" id="SM00422">
    <property type="entry name" value="HTH_MERR"/>
    <property type="match status" value="1"/>
</dbReference>
<protein>
    <submittedName>
        <fullName evidence="5">DNA-binding transcriptional regulator, MerR family</fullName>
    </submittedName>
</protein>
<keyword evidence="3" id="KW-0804">Transcription</keyword>
<keyword evidence="1" id="KW-0805">Transcription regulation</keyword>
<dbReference type="AlphaFoldDB" id="A0A1I3BTJ5"/>
<feature type="domain" description="HTH merR-type" evidence="4">
    <location>
        <begin position="1"/>
        <end position="70"/>
    </location>
</feature>
<dbReference type="PROSITE" id="PS50937">
    <property type="entry name" value="HTH_MERR_2"/>
    <property type="match status" value="1"/>
</dbReference>
<dbReference type="InterPro" id="IPR009061">
    <property type="entry name" value="DNA-bd_dom_put_sf"/>
</dbReference>
<dbReference type="PANTHER" id="PTHR30204:SF94">
    <property type="entry name" value="HEAVY METAL-DEPENDENT TRANSCRIPTIONAL REGULATOR HI_0293-RELATED"/>
    <property type="match status" value="1"/>
</dbReference>
<evidence type="ECO:0000313" key="6">
    <source>
        <dbReference type="Proteomes" id="UP000199287"/>
    </source>
</evidence>
<keyword evidence="6" id="KW-1185">Reference proteome</keyword>
<evidence type="ECO:0000256" key="1">
    <source>
        <dbReference type="ARBA" id="ARBA00023015"/>
    </source>
</evidence>
<dbReference type="RefSeq" id="WP_177208768.1">
    <property type="nucleotide sequence ID" value="NZ_FOQA01000002.1"/>
</dbReference>